<dbReference type="InterPro" id="IPR009057">
    <property type="entry name" value="Homeodomain-like_sf"/>
</dbReference>
<name>A0A8S3SAK4_MYTED</name>
<protein>
    <recommendedName>
        <fullName evidence="2">Transposase Tc1-like domain-containing protein</fullName>
    </recommendedName>
</protein>
<dbReference type="GO" id="GO:0003677">
    <property type="term" value="F:DNA binding"/>
    <property type="evidence" value="ECO:0007669"/>
    <property type="project" value="InterPro"/>
</dbReference>
<dbReference type="Pfam" id="PF13384">
    <property type="entry name" value="HTH_23"/>
    <property type="match status" value="1"/>
</dbReference>
<dbReference type="SUPFAM" id="SSF46689">
    <property type="entry name" value="Homeodomain-like"/>
    <property type="match status" value="1"/>
</dbReference>
<dbReference type="Gene3D" id="3.30.420.10">
    <property type="entry name" value="Ribonuclease H-like superfamily/Ribonuclease H"/>
    <property type="match status" value="1"/>
</dbReference>
<keyword evidence="4" id="KW-1185">Reference proteome</keyword>
<sequence>MPRRKLTSAQKWQVIGMRTTGLSLRRIAVHFGVSYSVISRLLKRHRESGTVDERERSGRPRKTSARDDRTLSQSARRHPFTTARRLRENWEIHGRVSLRTVNRRLNCANLRARRPVKRPLLTLRHRQARHQWSRDHRNWTLRQWRRVHWSDESRFLLHHIDGRMRVWRPRNTAYREQHILGTTAFGGGGLTVWGCFSFDCKMDRYVPDWTMTSKKYRDNSIRDIVVLHFDTHNLATRPIFMDNNARPHRTRIAADYLRQETIDTIPWPVMSPDMNPIEHVLDDIGRQ</sequence>
<dbReference type="OrthoDB" id="6246393at2759"/>
<dbReference type="AlphaFoldDB" id="A0A8S3SAK4"/>
<dbReference type="Gene3D" id="1.10.10.60">
    <property type="entry name" value="Homeodomain-like"/>
    <property type="match status" value="1"/>
</dbReference>
<organism evidence="3 4">
    <name type="scientific">Mytilus edulis</name>
    <name type="common">Blue mussel</name>
    <dbReference type="NCBI Taxonomy" id="6550"/>
    <lineage>
        <taxon>Eukaryota</taxon>
        <taxon>Metazoa</taxon>
        <taxon>Spiralia</taxon>
        <taxon>Lophotrochozoa</taxon>
        <taxon>Mollusca</taxon>
        <taxon>Bivalvia</taxon>
        <taxon>Autobranchia</taxon>
        <taxon>Pteriomorphia</taxon>
        <taxon>Mytilida</taxon>
        <taxon>Mytiloidea</taxon>
        <taxon>Mytilidae</taxon>
        <taxon>Mytilinae</taxon>
        <taxon>Mytilus</taxon>
    </lineage>
</organism>
<feature type="domain" description="Transposase Tc1-like" evidence="2">
    <location>
        <begin position="68"/>
        <end position="138"/>
    </location>
</feature>
<dbReference type="InterPro" id="IPR036397">
    <property type="entry name" value="RNaseH_sf"/>
</dbReference>
<accession>A0A8S3SAK4</accession>
<dbReference type="GO" id="GO:0006313">
    <property type="term" value="P:DNA transposition"/>
    <property type="evidence" value="ECO:0007669"/>
    <property type="project" value="InterPro"/>
</dbReference>
<reference evidence="3" key="1">
    <citation type="submission" date="2021-03" db="EMBL/GenBank/DDBJ databases">
        <authorList>
            <person name="Bekaert M."/>
        </authorList>
    </citation>
    <scope>NUCLEOTIDE SEQUENCE</scope>
</reference>
<evidence type="ECO:0000256" key="1">
    <source>
        <dbReference type="SAM" id="MobiDB-lite"/>
    </source>
</evidence>
<feature type="region of interest" description="Disordered" evidence="1">
    <location>
        <begin position="46"/>
        <end position="77"/>
    </location>
</feature>
<feature type="compositionally biased region" description="Basic and acidic residues" evidence="1">
    <location>
        <begin position="47"/>
        <end position="70"/>
    </location>
</feature>
<proteinExistence type="predicted"/>
<evidence type="ECO:0000313" key="3">
    <source>
        <dbReference type="EMBL" id="CAG2218124.1"/>
    </source>
</evidence>
<dbReference type="EMBL" id="CAJPWZ010001586">
    <property type="protein sequence ID" value="CAG2218124.1"/>
    <property type="molecule type" value="Genomic_DNA"/>
</dbReference>
<comment type="caution">
    <text evidence="3">The sequence shown here is derived from an EMBL/GenBank/DDBJ whole genome shotgun (WGS) entry which is preliminary data.</text>
</comment>
<dbReference type="GO" id="GO:0015074">
    <property type="term" value="P:DNA integration"/>
    <property type="evidence" value="ECO:0007669"/>
    <property type="project" value="InterPro"/>
</dbReference>
<dbReference type="Pfam" id="PF01498">
    <property type="entry name" value="HTH_Tnp_Tc3_2"/>
    <property type="match status" value="1"/>
</dbReference>
<dbReference type="PANTHER" id="PTHR23022:SF135">
    <property type="entry name" value="SI:DKEY-77F5.3"/>
    <property type="match status" value="1"/>
</dbReference>
<gene>
    <name evidence="3" type="ORF">MEDL_31754</name>
</gene>
<dbReference type="InterPro" id="IPR002492">
    <property type="entry name" value="Transposase_Tc1-like"/>
</dbReference>
<evidence type="ECO:0000259" key="2">
    <source>
        <dbReference type="Pfam" id="PF01498"/>
    </source>
</evidence>
<evidence type="ECO:0000313" key="4">
    <source>
        <dbReference type="Proteomes" id="UP000683360"/>
    </source>
</evidence>
<dbReference type="InterPro" id="IPR052338">
    <property type="entry name" value="Transposase_5"/>
</dbReference>
<dbReference type="Proteomes" id="UP000683360">
    <property type="component" value="Unassembled WGS sequence"/>
</dbReference>
<dbReference type="PANTHER" id="PTHR23022">
    <property type="entry name" value="TRANSPOSABLE ELEMENT-RELATED"/>
    <property type="match status" value="1"/>
</dbReference>